<evidence type="ECO:0000313" key="2">
    <source>
        <dbReference type="EMBL" id="KAF2691923.1"/>
    </source>
</evidence>
<sequence length="184" mass="20105">MGIDGKKRADGELASHRMSRSSKRGGCLDGCLKLSPSSVHRGKGRVAGTMARTKFPKFENKHEAKWRQCWWEKGKKGDCGGVVQCMAWHGSGHGGAARRYEISGPQAADCTDRISHLSRWGPKSSVANSSVALRGCADVDDSEDTARGTGESWRLRVFNTDNDNSTCPYLPLGVVENRRNAVLR</sequence>
<evidence type="ECO:0000313" key="3">
    <source>
        <dbReference type="Proteomes" id="UP000799291"/>
    </source>
</evidence>
<gene>
    <name evidence="2" type="ORF">K458DRAFT_7584</name>
</gene>
<evidence type="ECO:0000256" key="1">
    <source>
        <dbReference type="SAM" id="MobiDB-lite"/>
    </source>
</evidence>
<accession>A0A6G1JP32</accession>
<dbReference type="AlphaFoldDB" id="A0A6G1JP32"/>
<keyword evidence="3" id="KW-1185">Reference proteome</keyword>
<dbReference type="Proteomes" id="UP000799291">
    <property type="component" value="Unassembled WGS sequence"/>
</dbReference>
<feature type="region of interest" description="Disordered" evidence="1">
    <location>
        <begin position="1"/>
        <end position="25"/>
    </location>
</feature>
<proteinExistence type="predicted"/>
<feature type="compositionally biased region" description="Basic and acidic residues" evidence="1">
    <location>
        <begin position="1"/>
        <end position="15"/>
    </location>
</feature>
<organism evidence="2 3">
    <name type="scientific">Lentithecium fluviatile CBS 122367</name>
    <dbReference type="NCBI Taxonomy" id="1168545"/>
    <lineage>
        <taxon>Eukaryota</taxon>
        <taxon>Fungi</taxon>
        <taxon>Dikarya</taxon>
        <taxon>Ascomycota</taxon>
        <taxon>Pezizomycotina</taxon>
        <taxon>Dothideomycetes</taxon>
        <taxon>Pleosporomycetidae</taxon>
        <taxon>Pleosporales</taxon>
        <taxon>Massarineae</taxon>
        <taxon>Lentitheciaceae</taxon>
        <taxon>Lentithecium</taxon>
    </lineage>
</organism>
<name>A0A6G1JP32_9PLEO</name>
<reference evidence="2" key="1">
    <citation type="journal article" date="2020" name="Stud. Mycol.">
        <title>101 Dothideomycetes genomes: a test case for predicting lifestyles and emergence of pathogens.</title>
        <authorList>
            <person name="Haridas S."/>
            <person name="Albert R."/>
            <person name="Binder M."/>
            <person name="Bloem J."/>
            <person name="Labutti K."/>
            <person name="Salamov A."/>
            <person name="Andreopoulos B."/>
            <person name="Baker S."/>
            <person name="Barry K."/>
            <person name="Bills G."/>
            <person name="Bluhm B."/>
            <person name="Cannon C."/>
            <person name="Castanera R."/>
            <person name="Culley D."/>
            <person name="Daum C."/>
            <person name="Ezra D."/>
            <person name="Gonzalez J."/>
            <person name="Henrissat B."/>
            <person name="Kuo A."/>
            <person name="Liang C."/>
            <person name="Lipzen A."/>
            <person name="Lutzoni F."/>
            <person name="Magnuson J."/>
            <person name="Mondo S."/>
            <person name="Nolan M."/>
            <person name="Ohm R."/>
            <person name="Pangilinan J."/>
            <person name="Park H.-J."/>
            <person name="Ramirez L."/>
            <person name="Alfaro M."/>
            <person name="Sun H."/>
            <person name="Tritt A."/>
            <person name="Yoshinaga Y."/>
            <person name="Zwiers L.-H."/>
            <person name="Turgeon B."/>
            <person name="Goodwin S."/>
            <person name="Spatafora J."/>
            <person name="Crous P."/>
            <person name="Grigoriev I."/>
        </authorList>
    </citation>
    <scope>NUCLEOTIDE SEQUENCE</scope>
    <source>
        <strain evidence="2">CBS 122367</strain>
    </source>
</reference>
<protein>
    <submittedName>
        <fullName evidence="2">Uncharacterized protein</fullName>
    </submittedName>
</protein>
<dbReference type="EMBL" id="MU005569">
    <property type="protein sequence ID" value="KAF2691923.1"/>
    <property type="molecule type" value="Genomic_DNA"/>
</dbReference>